<dbReference type="Proteomes" id="UP000554482">
    <property type="component" value="Unassembled WGS sequence"/>
</dbReference>
<feature type="compositionally biased region" description="Low complexity" evidence="1">
    <location>
        <begin position="102"/>
        <end position="112"/>
    </location>
</feature>
<feature type="region of interest" description="Disordered" evidence="1">
    <location>
        <begin position="92"/>
        <end position="121"/>
    </location>
</feature>
<name>A0A7J6V853_THATH</name>
<comment type="caution">
    <text evidence="2">The sequence shown here is derived from an EMBL/GenBank/DDBJ whole genome shotgun (WGS) entry which is preliminary data.</text>
</comment>
<reference evidence="2 3" key="1">
    <citation type="submission" date="2020-06" db="EMBL/GenBank/DDBJ databases">
        <title>Transcriptomic and genomic resources for Thalictrum thalictroides and T. hernandezii: Facilitating candidate gene discovery in an emerging model plant lineage.</title>
        <authorList>
            <person name="Arias T."/>
            <person name="Riano-Pachon D.M."/>
            <person name="Di Stilio V.S."/>
        </authorList>
    </citation>
    <scope>NUCLEOTIDE SEQUENCE [LARGE SCALE GENOMIC DNA]</scope>
    <source>
        <strain evidence="3">cv. WT478/WT964</strain>
        <tissue evidence="2">Leaves</tissue>
    </source>
</reference>
<proteinExistence type="predicted"/>
<organism evidence="2 3">
    <name type="scientific">Thalictrum thalictroides</name>
    <name type="common">Rue-anemone</name>
    <name type="synonym">Anemone thalictroides</name>
    <dbReference type="NCBI Taxonomy" id="46969"/>
    <lineage>
        <taxon>Eukaryota</taxon>
        <taxon>Viridiplantae</taxon>
        <taxon>Streptophyta</taxon>
        <taxon>Embryophyta</taxon>
        <taxon>Tracheophyta</taxon>
        <taxon>Spermatophyta</taxon>
        <taxon>Magnoliopsida</taxon>
        <taxon>Ranunculales</taxon>
        <taxon>Ranunculaceae</taxon>
        <taxon>Thalictroideae</taxon>
        <taxon>Thalictrum</taxon>
    </lineage>
</organism>
<evidence type="ECO:0000256" key="1">
    <source>
        <dbReference type="SAM" id="MobiDB-lite"/>
    </source>
</evidence>
<dbReference type="AlphaFoldDB" id="A0A7J6V853"/>
<keyword evidence="3" id="KW-1185">Reference proteome</keyword>
<dbReference type="EMBL" id="JABWDY010037007">
    <property type="protein sequence ID" value="KAF5180771.1"/>
    <property type="molecule type" value="Genomic_DNA"/>
</dbReference>
<sequence length="171" mass="18776">MLIAAVGHFYAFPYKEYAGANIGASGGLTGSLGHALKFNDFYHDTVHQFAPTYHDYVLYNHSEGDEGTRKYRSRTFVPTGQEMDNVRRNKLASGNKMDELQLSSLSSSNTSTPKNGSMEQHSIDPEAMKSSLLIDYSHSVTQSYDLSLVDMDLSSYPSNVPAASNPGTGHR</sequence>
<dbReference type="OrthoDB" id="5348404at2759"/>
<evidence type="ECO:0000313" key="2">
    <source>
        <dbReference type="EMBL" id="KAF5180771.1"/>
    </source>
</evidence>
<accession>A0A7J6V853</accession>
<evidence type="ECO:0000313" key="3">
    <source>
        <dbReference type="Proteomes" id="UP000554482"/>
    </source>
</evidence>
<protein>
    <submittedName>
        <fullName evidence="2">Organic solute transporter ostalpha protein</fullName>
    </submittedName>
</protein>
<gene>
    <name evidence="2" type="ORF">FRX31_029641</name>
</gene>